<sequence length="1018" mass="116656">MFQSRAKWSGGWPAGCGQVGHLADSCPRHERGLEFTPGVGVFWDRRPPNHGSLSKKMISLSVKWPLGTMSFLLSSLLILLTPSWCRSSEATTSPKTSDGTPFPWDKMRLPGHVIPVHYDLMIHANLTTLTFEGTTEIEIRASQPTSTIILHSHHLQISKATLRKRERQSEEPLKVLEYPPWEQIALLAPEPLVGGLLYTVVIHYAGNLSETFHGFYKSTYRTKEGEVRILASTHFEPTAARMAFPCFDEPAFKASFSIKIRREPRHLAISNMPLVKSVTVAEGLIEDHFDVTVKMSTYLVAFIISDFKSVSKMTKNGVKVSVYAVPDKINQADYALDAAVTLLEFYEDYFSIPYPLPKQDLAAIPDFQSGAMENWGLTTYRESSLLFDAEKSSASSKLGITMTWFGNLVTMEWWNDLWLNEGFAKFMEFMSVSVTHPELKVQDYFFGKCFSAMEVDALNSSHPVSTPVENPAQIREMFDDVSYAKGACILNMLRDYLSADAFKSGIVQYLQKYSYKNTKNEDLWNSMANICPTDSAQRMDGFCSRGQHSSSSLHWRQEGLDVKTMMNTWTLQKGFPLITITVRGRNVHMKQEHYMKGQGDAPETGYLWHVPLTFITSKSDSVHRFLLKTKTDVLILPEEVEWIKFNVGMNGYYIVHYEDDGWDSLIDLLKGTHTAISSNDRASLINNAFQLVSIGKLSIEKALDLTLYLKHETEIMPVFQGLNELIPVYKLMEKRDMNEVETQFKSFLIRLLRDLIDKQTWTDEGSASERMLRSRLLLLACVRKYQPCVRRAEGYFREWKEANGNLSLPNDVTMAVFAVGAQNPEGWDFLYSKYQSSLSSTEKNEIEFALCMSQNKEKLQWLLDQSFKGDIIKTQEFPDILISISRNPVGYQLAWQFLRENWNKLVQKFELGSSSIRYMVMGTTDQFSTRARLEEVKEFFSSLKENGSQLRCVQQTIETIEENIRWMDKNFDKIRVWLQNEKPELLVNFSGHKCVYYSIFIHIVWFDGLRKKNKSLLD</sequence>
<dbReference type="Pfam" id="PF01433">
    <property type="entry name" value="Peptidase_M1"/>
    <property type="match status" value="1"/>
</dbReference>
<evidence type="ECO:0000313" key="31">
    <source>
        <dbReference type="Proteomes" id="UP000551758"/>
    </source>
</evidence>
<dbReference type="GO" id="GO:0005615">
    <property type="term" value="C:extracellular space"/>
    <property type="evidence" value="ECO:0007669"/>
    <property type="project" value="TreeGrafter"/>
</dbReference>
<dbReference type="PANTHER" id="PTHR11533:SF156">
    <property type="entry name" value="ENDOPLASMIC RETICULUM AMINOPEPTIDASE 1"/>
    <property type="match status" value="1"/>
</dbReference>
<evidence type="ECO:0000256" key="23">
    <source>
        <dbReference type="ARBA" id="ARBA00081894"/>
    </source>
</evidence>
<protein>
    <recommendedName>
        <fullName evidence="20">Endoplasmic reticulum aminopeptidase 1</fullName>
    </recommendedName>
    <alternativeName>
        <fullName evidence="22">ARTS-1</fullName>
    </alternativeName>
    <alternativeName>
        <fullName evidence="21">Adipocyte-derived leucine aminopeptidase</fullName>
    </alternativeName>
    <alternativeName>
        <fullName evidence="23">Aminopeptidase PILS</fullName>
    </alternativeName>
    <alternativeName>
        <fullName evidence="24">Puromycin-insensitive leucyl-specific aminopeptidase</fullName>
    </alternativeName>
</protein>
<evidence type="ECO:0000256" key="16">
    <source>
        <dbReference type="ARBA" id="ARBA00023157"/>
    </source>
</evidence>
<evidence type="ECO:0000256" key="15">
    <source>
        <dbReference type="ARBA" id="ARBA00023136"/>
    </source>
</evidence>
<dbReference type="SUPFAM" id="SSF63737">
    <property type="entry name" value="Leukotriene A4 hydrolase N-terminal domain"/>
    <property type="match status" value="1"/>
</dbReference>
<dbReference type="GO" id="GO:0008270">
    <property type="term" value="F:zinc ion binding"/>
    <property type="evidence" value="ECO:0007669"/>
    <property type="project" value="InterPro"/>
</dbReference>
<evidence type="ECO:0000256" key="5">
    <source>
        <dbReference type="ARBA" id="ARBA00022692"/>
    </source>
</evidence>
<keyword evidence="31" id="KW-1185">Reference proteome</keyword>
<keyword evidence="17" id="KW-0325">Glycoprotein</keyword>
<dbReference type="Pfam" id="PF11838">
    <property type="entry name" value="ERAP1_C"/>
    <property type="match status" value="1"/>
</dbReference>
<evidence type="ECO:0000256" key="10">
    <source>
        <dbReference type="ARBA" id="ARBA00022859"/>
    </source>
</evidence>
<evidence type="ECO:0000256" key="6">
    <source>
        <dbReference type="ARBA" id="ARBA00022723"/>
    </source>
</evidence>
<dbReference type="GO" id="GO:0006508">
    <property type="term" value="P:proteolysis"/>
    <property type="evidence" value="ECO:0007669"/>
    <property type="project" value="UniProtKB-KW"/>
</dbReference>
<keyword evidence="4" id="KW-0645">Protease</keyword>
<evidence type="ECO:0000256" key="8">
    <source>
        <dbReference type="ARBA" id="ARBA00022824"/>
    </source>
</evidence>
<dbReference type="Proteomes" id="UP000551758">
    <property type="component" value="Unassembled WGS sequence"/>
</dbReference>
<organism evidence="30 31">
    <name type="scientific">Diceros bicornis minor</name>
    <name type="common">South-central black rhinoceros</name>
    <dbReference type="NCBI Taxonomy" id="77932"/>
    <lineage>
        <taxon>Eukaryota</taxon>
        <taxon>Metazoa</taxon>
        <taxon>Chordata</taxon>
        <taxon>Craniata</taxon>
        <taxon>Vertebrata</taxon>
        <taxon>Euteleostomi</taxon>
        <taxon>Mammalia</taxon>
        <taxon>Eutheria</taxon>
        <taxon>Laurasiatheria</taxon>
        <taxon>Perissodactyla</taxon>
        <taxon>Rhinocerotidae</taxon>
        <taxon>Diceros</taxon>
    </lineage>
</organism>
<dbReference type="InterPro" id="IPR001930">
    <property type="entry name" value="Peptidase_M1"/>
</dbReference>
<dbReference type="InterPro" id="IPR045357">
    <property type="entry name" value="Aminopeptidase_N-like_N"/>
</dbReference>
<dbReference type="PRINTS" id="PR00756">
    <property type="entry name" value="ALADIPTASE"/>
</dbReference>
<evidence type="ECO:0000256" key="4">
    <source>
        <dbReference type="ARBA" id="ARBA00022670"/>
    </source>
</evidence>
<evidence type="ECO:0000313" key="30">
    <source>
        <dbReference type="EMBL" id="KAF5913561.1"/>
    </source>
</evidence>
<evidence type="ECO:0000256" key="9">
    <source>
        <dbReference type="ARBA" id="ARBA00022833"/>
    </source>
</evidence>
<dbReference type="InterPro" id="IPR034016">
    <property type="entry name" value="M1_APN-typ"/>
</dbReference>
<dbReference type="InterPro" id="IPR050344">
    <property type="entry name" value="Peptidase_M1_aminopeptidases"/>
</dbReference>
<keyword evidence="11" id="KW-0735">Signal-anchor</keyword>
<evidence type="ECO:0000256" key="24">
    <source>
        <dbReference type="ARBA" id="ARBA00083408"/>
    </source>
</evidence>
<dbReference type="FunFam" id="1.25.50.20:FF:000003">
    <property type="entry name" value="Leucyl-cystinyl aminopeptidase"/>
    <property type="match status" value="1"/>
</dbReference>
<feature type="binding site" evidence="25">
    <location>
        <position position="421"/>
    </location>
    <ligand>
        <name>Zn(2+)</name>
        <dbReference type="ChEBI" id="CHEBI:29105"/>
        <note>catalytic</note>
    </ligand>
</feature>
<comment type="subunit">
    <text evidence="19">Monomer. May also exist as a heterodimer; with ERAP2. Interacts with RBMX.</text>
</comment>
<keyword evidence="5" id="KW-0812">Transmembrane</keyword>
<keyword evidence="9 25" id="KW-0862">Zinc</keyword>
<dbReference type="InterPro" id="IPR027268">
    <property type="entry name" value="Peptidase_M4/M1_CTD_sf"/>
</dbReference>
<evidence type="ECO:0000259" key="29">
    <source>
        <dbReference type="Pfam" id="PF17900"/>
    </source>
</evidence>
<accession>A0A7J7ECZ3</accession>
<evidence type="ECO:0000256" key="1">
    <source>
        <dbReference type="ARBA" id="ARBA00004648"/>
    </source>
</evidence>
<dbReference type="GO" id="GO:0070006">
    <property type="term" value="F:metalloaminopeptidase activity"/>
    <property type="evidence" value="ECO:0007669"/>
    <property type="project" value="TreeGrafter"/>
</dbReference>
<dbReference type="Gene3D" id="1.10.390.10">
    <property type="entry name" value="Neutral Protease Domain 2"/>
    <property type="match status" value="1"/>
</dbReference>
<evidence type="ECO:0000256" key="3">
    <source>
        <dbReference type="ARBA" id="ARBA00022438"/>
    </source>
</evidence>
<feature type="domain" description="Aminopeptidase N-like N-terminal" evidence="29">
    <location>
        <begin position="115"/>
        <end position="299"/>
    </location>
</feature>
<evidence type="ECO:0000256" key="25">
    <source>
        <dbReference type="PIRSR" id="PIRSR634016-3"/>
    </source>
</evidence>
<name>A0A7J7ECZ3_DICBM</name>
<keyword evidence="13" id="KW-0482">Metalloprotease</keyword>
<dbReference type="InterPro" id="IPR024571">
    <property type="entry name" value="ERAP1-like_C_dom"/>
</dbReference>
<reference evidence="30 31" key="1">
    <citation type="journal article" date="2020" name="Mol. Biol. Evol.">
        <title>Interspecific Gene Flow and the Evolution of Specialization in Black and White Rhinoceros.</title>
        <authorList>
            <person name="Moodley Y."/>
            <person name="Westbury M.V."/>
            <person name="Russo I.M."/>
            <person name="Gopalakrishnan S."/>
            <person name="Rakotoarivelo A."/>
            <person name="Olsen R.A."/>
            <person name="Prost S."/>
            <person name="Tunstall T."/>
            <person name="Ryder O.A."/>
            <person name="Dalen L."/>
            <person name="Bruford M.W."/>
        </authorList>
    </citation>
    <scope>NUCLEOTIDE SEQUENCE [LARGE SCALE GENOMIC DNA]</scope>
    <source>
        <strain evidence="30">SBR-YM</strain>
        <tissue evidence="30">Skin</tissue>
    </source>
</reference>
<dbReference type="FunFam" id="1.10.390.10:FF:000007">
    <property type="entry name" value="Aminopeptidase"/>
    <property type="match status" value="1"/>
</dbReference>
<dbReference type="CDD" id="cd09601">
    <property type="entry name" value="M1_APN-Q_like"/>
    <property type="match status" value="1"/>
</dbReference>
<evidence type="ECO:0000256" key="7">
    <source>
        <dbReference type="ARBA" id="ARBA00022801"/>
    </source>
</evidence>
<evidence type="ECO:0000256" key="12">
    <source>
        <dbReference type="ARBA" id="ARBA00022989"/>
    </source>
</evidence>
<keyword evidence="12" id="KW-1133">Transmembrane helix</keyword>
<dbReference type="FunFam" id="2.60.40.1910:FF:000001">
    <property type="entry name" value="Leucyl-cystinyl aminopeptidase"/>
    <property type="match status" value="1"/>
</dbReference>
<evidence type="ECO:0000256" key="14">
    <source>
        <dbReference type="ARBA" id="ARBA00023130"/>
    </source>
</evidence>
<feature type="domain" description="Peptidase M1 membrane alanine aminopeptidase" evidence="27">
    <location>
        <begin position="334"/>
        <end position="534"/>
    </location>
</feature>
<keyword evidence="3" id="KW-0031">Aminopeptidase</keyword>
<evidence type="ECO:0000256" key="11">
    <source>
        <dbReference type="ARBA" id="ARBA00022968"/>
    </source>
</evidence>
<comment type="caution">
    <text evidence="30">The sequence shown here is derived from an EMBL/GenBank/DDBJ whole genome shotgun (WGS) entry which is preliminary data.</text>
</comment>
<dbReference type="InterPro" id="IPR042097">
    <property type="entry name" value="Aminopeptidase_N-like_N_sf"/>
</dbReference>
<evidence type="ECO:0000256" key="21">
    <source>
        <dbReference type="ARBA" id="ARBA00080909"/>
    </source>
</evidence>
<comment type="similarity">
    <text evidence="2">Belongs to the peptidase M1 family.</text>
</comment>
<evidence type="ECO:0000259" key="28">
    <source>
        <dbReference type="Pfam" id="PF11838"/>
    </source>
</evidence>
<keyword evidence="14" id="KW-1064">Adaptive immunity</keyword>
<evidence type="ECO:0000256" key="26">
    <source>
        <dbReference type="PIRSR" id="PIRSR634016-4"/>
    </source>
</evidence>
<comment type="cofactor">
    <cofactor evidence="25">
        <name>Zn(2+)</name>
        <dbReference type="ChEBI" id="CHEBI:29105"/>
    </cofactor>
    <text evidence="25">Binds 1 zinc ion per subunit.</text>
</comment>
<keyword evidence="10" id="KW-0391">Immunity</keyword>
<dbReference type="PANTHER" id="PTHR11533">
    <property type="entry name" value="PROTEASE M1 ZINC METALLOPROTEASE"/>
    <property type="match status" value="1"/>
</dbReference>
<dbReference type="FunFam" id="2.60.40.1730:FF:000001">
    <property type="entry name" value="Leucyl-cystinyl aminopeptidase"/>
    <property type="match status" value="1"/>
</dbReference>
<dbReference type="GO" id="GO:0042277">
    <property type="term" value="F:peptide binding"/>
    <property type="evidence" value="ECO:0007669"/>
    <property type="project" value="TreeGrafter"/>
</dbReference>
<gene>
    <name evidence="30" type="ORF">HPG69_017181</name>
</gene>
<dbReference type="GO" id="GO:0002250">
    <property type="term" value="P:adaptive immune response"/>
    <property type="evidence" value="ECO:0007669"/>
    <property type="project" value="UniProtKB-KW"/>
</dbReference>
<keyword evidence="7" id="KW-0378">Hydrolase</keyword>
<comment type="subcellular location">
    <subcellularLocation>
        <location evidence="1">Endoplasmic reticulum membrane</location>
        <topology evidence="1">Single-pass type II membrane protein</topology>
    </subcellularLocation>
</comment>
<dbReference type="Gene3D" id="2.60.40.1730">
    <property type="entry name" value="tricorn interacting facor f3 domain"/>
    <property type="match status" value="1"/>
</dbReference>
<dbReference type="InterPro" id="IPR014782">
    <property type="entry name" value="Peptidase_M1_dom"/>
</dbReference>
<keyword evidence="6 25" id="KW-0479">Metal-binding</keyword>
<evidence type="ECO:0000256" key="13">
    <source>
        <dbReference type="ARBA" id="ARBA00023049"/>
    </source>
</evidence>
<evidence type="ECO:0000259" key="27">
    <source>
        <dbReference type="Pfam" id="PF01433"/>
    </source>
</evidence>
<proteinExistence type="inferred from homology"/>
<feature type="domain" description="ERAP1-like C-terminal" evidence="28">
    <location>
        <begin position="642"/>
        <end position="961"/>
    </location>
</feature>
<feature type="site" description="Transition state stabilizer" evidence="26">
    <location>
        <position position="483"/>
    </location>
</feature>
<keyword evidence="8" id="KW-0256">Endoplasmic reticulum</keyword>
<dbReference type="SUPFAM" id="SSF55486">
    <property type="entry name" value="Metalloproteases ('zincins'), catalytic domain"/>
    <property type="match status" value="1"/>
</dbReference>
<evidence type="ECO:0000256" key="2">
    <source>
        <dbReference type="ARBA" id="ARBA00010136"/>
    </source>
</evidence>
<comment type="function">
    <text evidence="18">Aminopeptidase that plays a central role in peptide trimming, a step required for the generation of most HLA class I-binding peptides. Peptide trimming is essential to customize longer precursor peptides to fit them to the correct length required for presentation on MHC class I molecules. Strongly prefers substrates 9-16 residues long. Rapidly degrades 13-mer to a 9-mer and then stops. Preferentially hydrolyzes the residue Leu and peptides with a hydrophobic C-terminus, while it has weak activity toward peptides with charged C-terminus. May play a role in the inactivation of peptide hormones. May be involved in the regulation of blood pressure through the inactivation of angiotensin II and/or the generation of bradykinin in the kidney.</text>
</comment>
<keyword evidence="15" id="KW-0472">Membrane</keyword>
<dbReference type="GO" id="GO:0043171">
    <property type="term" value="P:peptide catabolic process"/>
    <property type="evidence" value="ECO:0007669"/>
    <property type="project" value="TreeGrafter"/>
</dbReference>
<evidence type="ECO:0000256" key="20">
    <source>
        <dbReference type="ARBA" id="ARBA00069447"/>
    </source>
</evidence>
<evidence type="ECO:0000256" key="22">
    <source>
        <dbReference type="ARBA" id="ARBA00081523"/>
    </source>
</evidence>
<dbReference type="Gene3D" id="1.25.50.20">
    <property type="match status" value="1"/>
</dbReference>
<keyword evidence="16" id="KW-1015">Disulfide bond</keyword>
<dbReference type="Gene3D" id="2.60.40.1910">
    <property type="match status" value="1"/>
</dbReference>
<dbReference type="EMBL" id="JACDTQ010003641">
    <property type="protein sequence ID" value="KAF5913561.1"/>
    <property type="molecule type" value="Genomic_DNA"/>
</dbReference>
<dbReference type="Pfam" id="PF17900">
    <property type="entry name" value="Peptidase_M1_N"/>
    <property type="match status" value="1"/>
</dbReference>
<dbReference type="AlphaFoldDB" id="A0A7J7ECZ3"/>
<evidence type="ECO:0000256" key="17">
    <source>
        <dbReference type="ARBA" id="ARBA00023180"/>
    </source>
</evidence>
<evidence type="ECO:0000256" key="19">
    <source>
        <dbReference type="ARBA" id="ARBA00063353"/>
    </source>
</evidence>
<dbReference type="GO" id="GO:0005789">
    <property type="term" value="C:endoplasmic reticulum membrane"/>
    <property type="evidence" value="ECO:0007669"/>
    <property type="project" value="UniProtKB-SubCell"/>
</dbReference>
<evidence type="ECO:0000256" key="18">
    <source>
        <dbReference type="ARBA" id="ARBA00053064"/>
    </source>
</evidence>